<comment type="caution">
    <text evidence="2">The sequence shown here is derived from an EMBL/GenBank/DDBJ whole genome shotgun (WGS) entry which is preliminary data.</text>
</comment>
<evidence type="ECO:0000313" key="4">
    <source>
        <dbReference type="Proteomes" id="UP001500220"/>
    </source>
</evidence>
<accession>A0A917JTY9</accession>
<reference evidence="2 3" key="1">
    <citation type="journal article" date="2014" name="Int. J. Syst. Evol. Microbiol.">
        <title>Complete genome sequence of Corynebacterium casei LMG S-19264T (=DSM 44701T), isolated from a smear-ripened cheese.</title>
        <authorList>
            <consortium name="US DOE Joint Genome Institute (JGI-PGF)"/>
            <person name="Walter F."/>
            <person name="Albersmeier A."/>
            <person name="Kalinowski J."/>
            <person name="Ruckert C."/>
        </authorList>
    </citation>
    <scope>NUCLEOTIDE SEQUENCE [LARGE SCALE GENOMIC DNA]</scope>
    <source>
        <strain evidence="2 3">CGMCC 4.7206</strain>
    </source>
</reference>
<evidence type="ECO:0000313" key="2">
    <source>
        <dbReference type="EMBL" id="GGI84714.1"/>
    </source>
</evidence>
<keyword evidence="4" id="KW-1185">Reference proteome</keyword>
<evidence type="ECO:0000313" key="3">
    <source>
        <dbReference type="Proteomes" id="UP000597989"/>
    </source>
</evidence>
<name>A0A917JTY9_9PSEU</name>
<organism evidence="2 3">
    <name type="scientific">Saccharopolyspora thermophila</name>
    <dbReference type="NCBI Taxonomy" id="89367"/>
    <lineage>
        <taxon>Bacteria</taxon>
        <taxon>Bacillati</taxon>
        <taxon>Actinomycetota</taxon>
        <taxon>Actinomycetes</taxon>
        <taxon>Pseudonocardiales</taxon>
        <taxon>Pseudonocardiaceae</taxon>
        <taxon>Saccharopolyspora</taxon>
    </lineage>
</organism>
<reference evidence="2" key="3">
    <citation type="submission" date="2020-09" db="EMBL/GenBank/DDBJ databases">
        <authorList>
            <person name="Sun Q."/>
            <person name="Zhou Y."/>
        </authorList>
    </citation>
    <scope>NUCLEOTIDE SEQUENCE</scope>
    <source>
        <strain evidence="2">CGMCC 4.7206</strain>
    </source>
</reference>
<dbReference type="Proteomes" id="UP001500220">
    <property type="component" value="Unassembled WGS sequence"/>
</dbReference>
<reference evidence="1 4" key="2">
    <citation type="journal article" date="2019" name="Int. J. Syst. Evol. Microbiol.">
        <title>The Global Catalogue of Microorganisms (GCM) 10K type strain sequencing project: providing services to taxonomists for standard genome sequencing and annotation.</title>
        <authorList>
            <consortium name="The Broad Institute Genomics Platform"/>
            <consortium name="The Broad Institute Genome Sequencing Center for Infectious Disease"/>
            <person name="Wu L."/>
            <person name="Ma J."/>
        </authorList>
    </citation>
    <scope>NUCLEOTIDE SEQUENCE [LARGE SCALE GENOMIC DNA]</scope>
    <source>
        <strain evidence="1 4">JCM 10664</strain>
    </source>
</reference>
<sequence length="65" mass="7320">MDDQIRQRLAELRSLADELHPEQIEVEIGRARVEAYQAGMRYAANFIEHGPHRGAAGGIPLPREL</sequence>
<protein>
    <submittedName>
        <fullName evidence="2">Uncharacterized protein</fullName>
    </submittedName>
</protein>
<proteinExistence type="predicted"/>
<dbReference type="Proteomes" id="UP000597989">
    <property type="component" value="Unassembled WGS sequence"/>
</dbReference>
<gene>
    <name evidence="1" type="ORF">GCM10009545_20040</name>
    <name evidence="2" type="ORF">GCM10011581_22290</name>
</gene>
<reference evidence="1" key="4">
    <citation type="submission" date="2023-12" db="EMBL/GenBank/DDBJ databases">
        <authorList>
            <person name="Sun Q."/>
            <person name="Inoue M."/>
        </authorList>
    </citation>
    <scope>NUCLEOTIDE SEQUENCE</scope>
    <source>
        <strain evidence="1">JCM 10664</strain>
    </source>
</reference>
<dbReference type="RefSeq" id="WP_188987244.1">
    <property type="nucleotide sequence ID" value="NZ_BAAAHC010000008.1"/>
</dbReference>
<dbReference type="EMBL" id="BAAAHC010000008">
    <property type="protein sequence ID" value="GAA0517967.1"/>
    <property type="molecule type" value="Genomic_DNA"/>
</dbReference>
<evidence type="ECO:0000313" key="1">
    <source>
        <dbReference type="EMBL" id="GAA0517967.1"/>
    </source>
</evidence>
<dbReference type="EMBL" id="BMMT01000006">
    <property type="protein sequence ID" value="GGI84714.1"/>
    <property type="molecule type" value="Genomic_DNA"/>
</dbReference>
<dbReference type="AlphaFoldDB" id="A0A917JTY9"/>